<protein>
    <submittedName>
        <fullName evidence="2">Alpha/beta hydrolase</fullName>
    </submittedName>
</protein>
<dbReference type="InterPro" id="IPR050228">
    <property type="entry name" value="Carboxylesterase_BioH"/>
</dbReference>
<evidence type="ECO:0000313" key="3">
    <source>
        <dbReference type="Proteomes" id="UP000225108"/>
    </source>
</evidence>
<dbReference type="PANTHER" id="PTHR43194">
    <property type="entry name" value="HYDROLASE ALPHA/BETA FOLD FAMILY"/>
    <property type="match status" value="1"/>
</dbReference>
<dbReference type="EMBL" id="PEBD01000004">
    <property type="protein sequence ID" value="PHV68768.1"/>
    <property type="molecule type" value="Genomic_DNA"/>
</dbReference>
<dbReference type="Pfam" id="PF12146">
    <property type="entry name" value="Hydrolase_4"/>
    <property type="match status" value="1"/>
</dbReference>
<reference evidence="2 3" key="1">
    <citation type="submission" date="2017-10" db="EMBL/GenBank/DDBJ databases">
        <title>The draft genome sequence of Williamsia sp. BULT 1.1 isolated from the semi-arid grassland soils from South Africa.</title>
        <authorList>
            <person name="Kabwe M.H."/>
            <person name="Govender N."/>
            <person name="Mutseka Lunga P."/>
            <person name="Vikram S."/>
            <person name="Makhalanyane T.P."/>
        </authorList>
    </citation>
    <scope>NUCLEOTIDE SEQUENCE [LARGE SCALE GENOMIC DNA]</scope>
    <source>
        <strain evidence="2 3">BULT 1.1</strain>
    </source>
</reference>
<dbReference type="Proteomes" id="UP000225108">
    <property type="component" value="Unassembled WGS sequence"/>
</dbReference>
<dbReference type="AlphaFoldDB" id="A0A2G3PSC8"/>
<dbReference type="SUPFAM" id="SSF53474">
    <property type="entry name" value="alpha/beta-Hydrolases"/>
    <property type="match status" value="1"/>
</dbReference>
<gene>
    <name evidence="2" type="ORF">CSW57_06285</name>
</gene>
<dbReference type="Gene3D" id="3.40.50.1820">
    <property type="entry name" value="alpha/beta hydrolase"/>
    <property type="match status" value="1"/>
</dbReference>
<organism evidence="2 3">
    <name type="scientific">Williamsia marianensis</name>
    <dbReference type="NCBI Taxonomy" id="85044"/>
    <lineage>
        <taxon>Bacteria</taxon>
        <taxon>Bacillati</taxon>
        <taxon>Actinomycetota</taxon>
        <taxon>Actinomycetes</taxon>
        <taxon>Mycobacteriales</taxon>
        <taxon>Nocardiaceae</taxon>
        <taxon>Williamsia</taxon>
    </lineage>
</organism>
<evidence type="ECO:0000313" key="2">
    <source>
        <dbReference type="EMBL" id="PHV68768.1"/>
    </source>
</evidence>
<evidence type="ECO:0000259" key="1">
    <source>
        <dbReference type="Pfam" id="PF12146"/>
    </source>
</evidence>
<accession>A0A2G3PSC8</accession>
<feature type="domain" description="Serine aminopeptidase S33" evidence="1">
    <location>
        <begin position="78"/>
        <end position="330"/>
    </location>
</feature>
<comment type="caution">
    <text evidence="2">The sequence shown here is derived from an EMBL/GenBank/DDBJ whole genome shotgun (WGS) entry which is preliminary data.</text>
</comment>
<proteinExistence type="predicted"/>
<dbReference type="GO" id="GO:0016787">
    <property type="term" value="F:hydrolase activity"/>
    <property type="evidence" value="ECO:0007669"/>
    <property type="project" value="UniProtKB-KW"/>
</dbReference>
<dbReference type="RefSeq" id="WP_099381860.1">
    <property type="nucleotide sequence ID" value="NZ_PEBD01000004.1"/>
</dbReference>
<dbReference type="PANTHER" id="PTHR43194:SF2">
    <property type="entry name" value="PEROXISOMAL MEMBRANE PROTEIN LPX1"/>
    <property type="match status" value="1"/>
</dbReference>
<name>A0A2G3PSC8_WILMA</name>
<sequence length="348" mass="37006">MERTGRWEILAGTAGIATLGALAVGAAARSLTRRHPTTDPNSIEDFGSIYNDRPSIVVADDGVPLAVREAGPGDAPLTVVFVHGFCLRMSTWHFQRRDLAQTWGDDVRMVFFDHRGHGESAQAAAGSCTITQMAADLETVLRVIVPNGPVVLVGHSMGGMAIMALASRRPELFGSKVVGAGFVASAAHGITQAGLGRGLQNPLVDAFRLSVRQAPRAVEAGRGVTRMLMAPVLTAGSFGSTYHSPAVIEFTESVIQNTRIDTVVNFLRALEEHDETSGLPVLSAIPTMVVCGYEDKVTPVANSVELHNRLGKNCELIGVAECGHMVMMENPPPVNDAISELVGRVQRP</sequence>
<dbReference type="InterPro" id="IPR022742">
    <property type="entry name" value="Hydrolase_4"/>
</dbReference>
<dbReference type="InterPro" id="IPR029058">
    <property type="entry name" value="AB_hydrolase_fold"/>
</dbReference>
<keyword evidence="2" id="KW-0378">Hydrolase</keyword>